<feature type="transmembrane region" description="Helical" evidence="2">
    <location>
        <begin position="27"/>
        <end position="45"/>
    </location>
</feature>
<keyword evidence="2" id="KW-0812">Transmembrane</keyword>
<feature type="transmembrane region" description="Helical" evidence="2">
    <location>
        <begin position="51"/>
        <end position="71"/>
    </location>
</feature>
<evidence type="ECO:0000256" key="2">
    <source>
        <dbReference type="SAM" id="Phobius"/>
    </source>
</evidence>
<dbReference type="KEGG" id="pswu:SY83_12720"/>
<feature type="region of interest" description="Disordered" evidence="1">
    <location>
        <begin position="294"/>
        <end position="314"/>
    </location>
</feature>
<protein>
    <submittedName>
        <fullName evidence="3">Uncharacterized protein</fullName>
    </submittedName>
</protein>
<keyword evidence="2" id="KW-1133">Transmembrane helix</keyword>
<accession>A0A172TJB5</accession>
<gene>
    <name evidence="3" type="ORF">SY83_12720</name>
</gene>
<evidence type="ECO:0000313" key="3">
    <source>
        <dbReference type="EMBL" id="ANE46994.1"/>
    </source>
</evidence>
<dbReference type="OrthoDB" id="9792998at2"/>
<dbReference type="EMBL" id="CP011388">
    <property type="protein sequence ID" value="ANE46994.1"/>
    <property type="molecule type" value="Genomic_DNA"/>
</dbReference>
<dbReference type="RefSeq" id="WP_068607024.1">
    <property type="nucleotide sequence ID" value="NZ_CP011388.1"/>
</dbReference>
<organism evidence="3 4">
    <name type="scientific">Paenibacillus swuensis</name>
    <dbReference type="NCBI Taxonomy" id="1178515"/>
    <lineage>
        <taxon>Bacteria</taxon>
        <taxon>Bacillati</taxon>
        <taxon>Bacillota</taxon>
        <taxon>Bacilli</taxon>
        <taxon>Bacillales</taxon>
        <taxon>Paenibacillaceae</taxon>
        <taxon>Paenibacillus</taxon>
    </lineage>
</organism>
<feature type="transmembrane region" description="Helical" evidence="2">
    <location>
        <begin position="92"/>
        <end position="111"/>
    </location>
</feature>
<dbReference type="Proteomes" id="UP000076927">
    <property type="component" value="Chromosome"/>
</dbReference>
<evidence type="ECO:0000256" key="1">
    <source>
        <dbReference type="SAM" id="MobiDB-lite"/>
    </source>
</evidence>
<keyword evidence="2" id="KW-0472">Membrane</keyword>
<reference evidence="3 4" key="1">
    <citation type="submission" date="2015-01" db="EMBL/GenBank/DDBJ databases">
        <title>Paenibacillus swuensis/DY6/whole genome sequencing.</title>
        <authorList>
            <person name="Kim M.K."/>
            <person name="Srinivasan S."/>
            <person name="Lee J.-J."/>
        </authorList>
    </citation>
    <scope>NUCLEOTIDE SEQUENCE [LARGE SCALE GENOMIC DNA]</scope>
    <source>
        <strain evidence="3 4">DY6</strain>
    </source>
</reference>
<evidence type="ECO:0000313" key="4">
    <source>
        <dbReference type="Proteomes" id="UP000076927"/>
    </source>
</evidence>
<name>A0A172TJB5_9BACL</name>
<sequence>MGRMLHKGIGILFAMLPGAGHFYMNRFRTGTIIMVSLGVLAYLFLRSHGGLFLRIFPVFGVLYGWSIYHFLKTYSRVTRVRHTRPSLINSMLNGLLGIAFLAASILGAYMFHAVPHFFSSPLEQSVGKRMIGFLEDKYNRSFTVVTMTRGLYVRQFRAIVSPEDRPDLRFSVRHANAGSIAFADNYLQVLWTAQLKESIQPLLKGVWAGTKVDIQLALHEEFDPNAHDLEDVLSNGTPEIRGIRMALYTPDKEGIESSKEPTGEELSKLLQGLRDLSEEGAALTLLINGKPQDSLTSARAAHTAPAKRADASTV</sequence>
<keyword evidence="4" id="KW-1185">Reference proteome</keyword>
<dbReference type="AlphaFoldDB" id="A0A172TJB5"/>
<proteinExistence type="predicted"/>